<dbReference type="Proteomes" id="UP000245956">
    <property type="component" value="Unassembled WGS sequence"/>
</dbReference>
<accession>A0A2U3E0D7</accession>
<feature type="compositionally biased region" description="Pro residues" evidence="1">
    <location>
        <begin position="438"/>
        <end position="448"/>
    </location>
</feature>
<comment type="caution">
    <text evidence="3">The sequence shown here is derived from an EMBL/GenBank/DDBJ whole genome shotgun (WGS) entry which is preliminary data.</text>
</comment>
<sequence>MQVGASAHTLYSYVRASGHGASRVRPDGILTDRPDPVCSLHPFSSCKGGREPKRVSHRLKIFLAPPLRKHGRLRLLCKPEHVPPYFVLRTSMYGALRGLQVVTQYDSVAGLIPSLPEKRGRQRRHAVARCEMQERPTSAPASAAAEVFDEFSSASRHRLSFFPSKIARGFSPPAARISFQRHLWRPVQLPLSSFGWVGLHWNAASMNSQDTMAEQWETPRTHQRRPQETPHHFSPGAPPSNGRLHHEPQGTLAQQTSPIASLSPQPTVVPAKPSPKSLSASSPEIYGPDRLLPSATPQLPGGPADAASIAPSSTVRFDEAQLAMFAADNAARMGNSLKDELTIAAGKVTPGVDDTPYIQYALEALTRDRRSGSTQHVSAPTSGRQPYLSDIPRRIPDEELAFAAVTQPQPVYYSHNVKEQRHAGEPRVGQNLARVAPTAPPAEPPSPPTSSLDDYPPTSDQWIAVDKLALQAIDPRGRTYPPLTYKPRILRPFSMIILMISCLLMIAALIFSDRFSAQRVGLTPYPGTIYSGQYFVFRILPQLLGAVILIYAQSIVTASLRILPFTTMAKEDPRERYLALFQNLYPTSFLRPQLAGPWQLMVFDLATWVAIFTVPLQSVAFTCVYVGNEWIWTPSTGVVWALVGLYAFLLVATNLLMAFWFKQWTGLRWDIRSIADLIPLVNRTNTLSSYKQRALSGPGGDFKARLNDRWFDRLGYWQTEDTLSGGIWHSIGTSAASPAHGPEVHDERVKRGSFDASIGSHDLPSLGMGSGGYLPWCLRDVPLIVFVVTTWLLLVALLVVSFLPKTRLDSGFAPKLTAKPDEAAFSPANFVYGFIPSLLGMFLWLLFQSLDQSLRIVQPWGDMIKLEGAVARRSILADYAACLPLQATWRALSNGHWRVAVTSLMGVLFVFIPVLAGGLFMALTADDESVRMYPSMPVFGVLLAFLILYVVCLLLLVPRRRQFMLPHSVSSPAGILALCSADELVQDAAFRAVRSHRDLEVRLGVGRDDPREESVWFFGLLPGRDEQGLSVRRLRRFTEKATRLARDAV</sequence>
<feature type="transmembrane region" description="Helical" evidence="2">
    <location>
        <begin position="493"/>
        <end position="512"/>
    </location>
</feature>
<feature type="compositionally biased region" description="Basic and acidic residues" evidence="1">
    <location>
        <begin position="217"/>
        <end position="231"/>
    </location>
</feature>
<evidence type="ECO:0000313" key="3">
    <source>
        <dbReference type="EMBL" id="PWI67942.1"/>
    </source>
</evidence>
<dbReference type="Pfam" id="PF11915">
    <property type="entry name" value="DUF3433"/>
    <property type="match status" value="1"/>
</dbReference>
<keyword evidence="2" id="KW-1133">Transmembrane helix</keyword>
<organism evidence="3 4">
    <name type="scientific">Purpureocillium lilacinum</name>
    <name type="common">Paecilomyces lilacinus</name>
    <dbReference type="NCBI Taxonomy" id="33203"/>
    <lineage>
        <taxon>Eukaryota</taxon>
        <taxon>Fungi</taxon>
        <taxon>Dikarya</taxon>
        <taxon>Ascomycota</taxon>
        <taxon>Pezizomycotina</taxon>
        <taxon>Sordariomycetes</taxon>
        <taxon>Hypocreomycetidae</taxon>
        <taxon>Hypocreales</taxon>
        <taxon>Ophiocordycipitaceae</taxon>
        <taxon>Purpureocillium</taxon>
    </lineage>
</organism>
<keyword evidence="2" id="KW-0812">Transmembrane</keyword>
<protein>
    <recommendedName>
        <fullName evidence="5">Phosphoribosylaminoimidazole-succinocarboxamide synthase</fullName>
    </recommendedName>
</protein>
<feature type="region of interest" description="Disordered" evidence="1">
    <location>
        <begin position="435"/>
        <end position="456"/>
    </location>
</feature>
<evidence type="ECO:0000313" key="4">
    <source>
        <dbReference type="Proteomes" id="UP000245956"/>
    </source>
</evidence>
<evidence type="ECO:0000256" key="1">
    <source>
        <dbReference type="SAM" id="MobiDB-lite"/>
    </source>
</evidence>
<dbReference type="PANTHER" id="PTHR37544:SF1">
    <property type="entry name" value="PHOSPHORIBOSYLAMINOIMIDAZOLE-SUCCINOCARBOXAMIDE SYNTHASE"/>
    <property type="match status" value="1"/>
</dbReference>
<evidence type="ECO:0008006" key="5">
    <source>
        <dbReference type="Google" id="ProtNLM"/>
    </source>
</evidence>
<feature type="transmembrane region" description="Helical" evidence="2">
    <location>
        <begin position="532"/>
        <end position="552"/>
    </location>
</feature>
<feature type="region of interest" description="Disordered" evidence="1">
    <location>
        <begin position="212"/>
        <end position="309"/>
    </location>
</feature>
<feature type="compositionally biased region" description="Polar residues" evidence="1">
    <location>
        <begin position="251"/>
        <end position="266"/>
    </location>
</feature>
<dbReference type="EMBL" id="LCWV01000016">
    <property type="protein sequence ID" value="PWI67942.1"/>
    <property type="molecule type" value="Genomic_DNA"/>
</dbReference>
<feature type="transmembrane region" description="Helical" evidence="2">
    <location>
        <begin position="935"/>
        <end position="957"/>
    </location>
</feature>
<feature type="transmembrane region" description="Helical" evidence="2">
    <location>
        <begin position="823"/>
        <end position="847"/>
    </location>
</feature>
<dbReference type="InterPro" id="IPR021840">
    <property type="entry name" value="DUF3433"/>
</dbReference>
<feature type="transmembrane region" description="Helical" evidence="2">
    <location>
        <begin position="899"/>
        <end position="923"/>
    </location>
</feature>
<reference evidence="3 4" key="1">
    <citation type="journal article" date="2016" name="Front. Microbiol.">
        <title>Genome and transcriptome sequences reveal the specific parasitism of the nematophagous Purpureocillium lilacinum 36-1.</title>
        <authorList>
            <person name="Xie J."/>
            <person name="Li S."/>
            <person name="Mo C."/>
            <person name="Xiao X."/>
            <person name="Peng D."/>
            <person name="Wang G."/>
            <person name="Xiao Y."/>
        </authorList>
    </citation>
    <scope>NUCLEOTIDE SEQUENCE [LARGE SCALE GENOMIC DNA]</scope>
    <source>
        <strain evidence="3 4">36-1</strain>
    </source>
</reference>
<feature type="compositionally biased region" description="Low complexity" evidence="1">
    <location>
        <begin position="270"/>
        <end position="283"/>
    </location>
</feature>
<proteinExistence type="predicted"/>
<feature type="transmembrane region" description="Helical" evidence="2">
    <location>
        <begin position="639"/>
        <end position="661"/>
    </location>
</feature>
<dbReference type="PANTHER" id="PTHR37544">
    <property type="entry name" value="SPRAY-RELATED"/>
    <property type="match status" value="1"/>
</dbReference>
<gene>
    <name evidence="3" type="ORF">PCL_02343</name>
</gene>
<feature type="transmembrane region" description="Helical" evidence="2">
    <location>
        <begin position="605"/>
        <end position="627"/>
    </location>
</feature>
<name>A0A2U3E0D7_PURLI</name>
<evidence type="ECO:0000256" key="2">
    <source>
        <dbReference type="SAM" id="Phobius"/>
    </source>
</evidence>
<feature type="region of interest" description="Disordered" evidence="1">
    <location>
        <begin position="369"/>
        <end position="390"/>
    </location>
</feature>
<feature type="compositionally biased region" description="Polar residues" evidence="1">
    <location>
        <begin position="372"/>
        <end position="384"/>
    </location>
</feature>
<keyword evidence="2" id="KW-0472">Membrane</keyword>
<feature type="transmembrane region" description="Helical" evidence="2">
    <location>
        <begin position="783"/>
        <end position="803"/>
    </location>
</feature>
<dbReference type="AlphaFoldDB" id="A0A2U3E0D7"/>